<dbReference type="GO" id="GO:0006508">
    <property type="term" value="P:proteolysis"/>
    <property type="evidence" value="ECO:0007669"/>
    <property type="project" value="UniProtKB-KW"/>
</dbReference>
<keyword evidence="7" id="KW-0865">Zymogen</keyword>
<proteinExistence type="inferred from homology"/>
<keyword evidence="13" id="KW-1185">Reference proteome</keyword>
<feature type="domain" description="Peptidase S1" evidence="11">
    <location>
        <begin position="30"/>
        <end position="267"/>
    </location>
</feature>
<dbReference type="PRINTS" id="PR00722">
    <property type="entry name" value="CHYMOTRYPSIN"/>
</dbReference>
<evidence type="ECO:0000256" key="1">
    <source>
        <dbReference type="ARBA" id="ARBA00004239"/>
    </source>
</evidence>
<accession>A0A0M5J3I1</accession>
<dbReference type="STRING" id="30019.A0A0M5J3I1"/>
<dbReference type="AlphaFoldDB" id="A0A0M5J3I1"/>
<dbReference type="SUPFAM" id="SSF50494">
    <property type="entry name" value="Trypsin-like serine proteases"/>
    <property type="match status" value="1"/>
</dbReference>
<dbReference type="InterPro" id="IPR001254">
    <property type="entry name" value="Trypsin_dom"/>
</dbReference>
<evidence type="ECO:0000259" key="11">
    <source>
        <dbReference type="PROSITE" id="PS50240"/>
    </source>
</evidence>
<dbReference type="FunFam" id="2.40.10.10:FF:000036">
    <property type="entry name" value="Trypsin beta"/>
    <property type="match status" value="1"/>
</dbReference>
<reference evidence="12 13" key="1">
    <citation type="submission" date="2015-08" db="EMBL/GenBank/DDBJ databases">
        <title>Ancestral chromatin configuration constrains chromatin evolution on differentiating sex chromosomes in Drosophila.</title>
        <authorList>
            <person name="Zhou Q."/>
            <person name="Bachtrog D."/>
        </authorList>
    </citation>
    <scope>NUCLEOTIDE SEQUENCE [LARGE SCALE GENOMIC DNA]</scope>
    <source>
        <tissue evidence="12">Whole larvae</tissue>
    </source>
</reference>
<dbReference type="PANTHER" id="PTHR24276">
    <property type="entry name" value="POLYSERASE-RELATED"/>
    <property type="match status" value="1"/>
</dbReference>
<comment type="similarity">
    <text evidence="2">Belongs to the peptidase S1 family.</text>
</comment>
<dbReference type="PROSITE" id="PS00134">
    <property type="entry name" value="TRYPSIN_HIS"/>
    <property type="match status" value="1"/>
</dbReference>
<dbReference type="PROSITE" id="PS50240">
    <property type="entry name" value="TRYPSIN_DOM"/>
    <property type="match status" value="1"/>
</dbReference>
<dbReference type="InterPro" id="IPR043504">
    <property type="entry name" value="Peptidase_S1_PA_chymotrypsin"/>
</dbReference>
<dbReference type="GO" id="GO:0004252">
    <property type="term" value="F:serine-type endopeptidase activity"/>
    <property type="evidence" value="ECO:0007669"/>
    <property type="project" value="InterPro"/>
</dbReference>
<comment type="subcellular location">
    <subcellularLocation>
        <location evidence="1">Secreted</location>
        <location evidence="1">Extracellular space</location>
    </subcellularLocation>
</comment>
<evidence type="ECO:0000256" key="6">
    <source>
        <dbReference type="ARBA" id="ARBA00022825"/>
    </source>
</evidence>
<gene>
    <name evidence="12" type="ORF">Dbus_chr2Lg591</name>
</gene>
<evidence type="ECO:0000256" key="9">
    <source>
        <dbReference type="RuleBase" id="RU363034"/>
    </source>
</evidence>
<name>A0A0M5J3I1_DROBS</name>
<evidence type="ECO:0000256" key="4">
    <source>
        <dbReference type="ARBA" id="ARBA00022729"/>
    </source>
</evidence>
<keyword evidence="5 9" id="KW-0378">Hydrolase</keyword>
<feature type="chain" id="PRO_5005803506" evidence="10">
    <location>
        <begin position="18"/>
        <end position="269"/>
    </location>
</feature>
<evidence type="ECO:0000313" key="12">
    <source>
        <dbReference type="EMBL" id="ALC38506.1"/>
    </source>
</evidence>
<dbReference type="InterPro" id="IPR050430">
    <property type="entry name" value="Peptidase_S1"/>
</dbReference>
<evidence type="ECO:0000256" key="10">
    <source>
        <dbReference type="SAM" id="SignalP"/>
    </source>
</evidence>
<evidence type="ECO:0000256" key="8">
    <source>
        <dbReference type="ARBA" id="ARBA00023157"/>
    </source>
</evidence>
<feature type="signal peptide" evidence="10">
    <location>
        <begin position="1"/>
        <end position="17"/>
    </location>
</feature>
<keyword evidence="3 9" id="KW-0645">Protease</keyword>
<dbReference type="Gene3D" id="2.40.10.10">
    <property type="entry name" value="Trypsin-like serine proteases"/>
    <property type="match status" value="1"/>
</dbReference>
<dbReference type="InterPro" id="IPR001314">
    <property type="entry name" value="Peptidase_S1A"/>
</dbReference>
<dbReference type="PANTHER" id="PTHR24276:SF95">
    <property type="entry name" value="PEPTIDASE S1 DOMAIN-CONTAINING PROTEIN"/>
    <property type="match status" value="1"/>
</dbReference>
<dbReference type="InterPro" id="IPR009003">
    <property type="entry name" value="Peptidase_S1_PA"/>
</dbReference>
<sequence>MRAFVVLLALVVATASGNIIGLPGFPEGRIINGHEAESGEAPFIVSLQNVRRSHFCAGSVYKSNCVITAAHCLTSDEYLVVAGAHSRSDKDNVQVRTASSKRHRIHENYGGGVGPYDIGVILLDEPLNLTTLNRDGSSPVSSIDIANEEFTENTNGTLYGWGLDNFGYLPDKLQKLDVNIIGYEDCDKALPWGNNLAESNICTFTQGTTDGACNGDSGGPLVNKRADGRVQQVGVVSWGYTPCASTRYPSVYTYLGAFSDWIEKHCNNN</sequence>
<dbReference type="GO" id="GO:0005576">
    <property type="term" value="C:extracellular region"/>
    <property type="evidence" value="ECO:0007669"/>
    <property type="project" value="UniProtKB-SubCell"/>
</dbReference>
<dbReference type="OrthoDB" id="10061449at2759"/>
<dbReference type="InterPro" id="IPR018114">
    <property type="entry name" value="TRYPSIN_HIS"/>
</dbReference>
<keyword evidence="4 10" id="KW-0732">Signal</keyword>
<dbReference type="InterPro" id="IPR033116">
    <property type="entry name" value="TRYPSIN_SER"/>
</dbReference>
<keyword evidence="8" id="KW-1015">Disulfide bond</keyword>
<evidence type="ECO:0000313" key="13">
    <source>
        <dbReference type="Proteomes" id="UP000494163"/>
    </source>
</evidence>
<dbReference type="OMA" id="HENYGGG"/>
<keyword evidence="6 9" id="KW-0720">Serine protease</keyword>
<dbReference type="SMART" id="SM00020">
    <property type="entry name" value="Tryp_SPc"/>
    <property type="match status" value="1"/>
</dbReference>
<evidence type="ECO:0000256" key="2">
    <source>
        <dbReference type="ARBA" id="ARBA00007664"/>
    </source>
</evidence>
<evidence type="ECO:0000256" key="3">
    <source>
        <dbReference type="ARBA" id="ARBA00022670"/>
    </source>
</evidence>
<dbReference type="CDD" id="cd00190">
    <property type="entry name" value="Tryp_SPc"/>
    <property type="match status" value="1"/>
</dbReference>
<dbReference type="EMBL" id="CP012523">
    <property type="protein sequence ID" value="ALC38506.1"/>
    <property type="molecule type" value="Genomic_DNA"/>
</dbReference>
<dbReference type="Proteomes" id="UP000494163">
    <property type="component" value="Chromosome 2L"/>
</dbReference>
<evidence type="ECO:0000256" key="7">
    <source>
        <dbReference type="ARBA" id="ARBA00023145"/>
    </source>
</evidence>
<protein>
    <submittedName>
        <fullName evidence="12">CG11912</fullName>
    </submittedName>
</protein>
<dbReference type="Pfam" id="PF00089">
    <property type="entry name" value="Trypsin"/>
    <property type="match status" value="1"/>
</dbReference>
<dbReference type="PROSITE" id="PS00135">
    <property type="entry name" value="TRYPSIN_SER"/>
    <property type="match status" value="1"/>
</dbReference>
<organism evidence="12 13">
    <name type="scientific">Drosophila busckii</name>
    <name type="common">Fruit fly</name>
    <dbReference type="NCBI Taxonomy" id="30019"/>
    <lineage>
        <taxon>Eukaryota</taxon>
        <taxon>Metazoa</taxon>
        <taxon>Ecdysozoa</taxon>
        <taxon>Arthropoda</taxon>
        <taxon>Hexapoda</taxon>
        <taxon>Insecta</taxon>
        <taxon>Pterygota</taxon>
        <taxon>Neoptera</taxon>
        <taxon>Endopterygota</taxon>
        <taxon>Diptera</taxon>
        <taxon>Brachycera</taxon>
        <taxon>Muscomorpha</taxon>
        <taxon>Ephydroidea</taxon>
        <taxon>Drosophilidae</taxon>
        <taxon>Drosophila</taxon>
    </lineage>
</organism>
<dbReference type="SMR" id="A0A0M5J3I1"/>
<evidence type="ECO:0000256" key="5">
    <source>
        <dbReference type="ARBA" id="ARBA00022801"/>
    </source>
</evidence>